<evidence type="ECO:0000256" key="2">
    <source>
        <dbReference type="SAM" id="SignalP"/>
    </source>
</evidence>
<evidence type="ECO:0000259" key="3">
    <source>
        <dbReference type="Pfam" id="PF18962"/>
    </source>
</evidence>
<feature type="signal peptide" evidence="2">
    <location>
        <begin position="1"/>
        <end position="19"/>
    </location>
</feature>
<evidence type="ECO:0000313" key="4">
    <source>
        <dbReference type="EMBL" id="KJD36951.1"/>
    </source>
</evidence>
<name>A0A0D7WCW2_9FLAO</name>
<evidence type="ECO:0000313" key="5">
    <source>
        <dbReference type="Proteomes" id="UP000032578"/>
    </source>
</evidence>
<accession>A0A0D7WCW2</accession>
<dbReference type="NCBIfam" id="TIGR04183">
    <property type="entry name" value="Por_Secre_tail"/>
    <property type="match status" value="1"/>
</dbReference>
<sequence>MKKHLLSLLALSLSFATQAQITQVKEINDNGTSSSLPANLYTFNGKIYFAADDSNGSNTPGGTDLGKELWVTDGTEAGTTFVKDLNTGAASSSPTGFFEYNSTLYFSANSGSGNVLFSTDGTESGTNATGHPFVFNPIETGGLVYFVLTTDSNKLYQFDGSNVSPVANNGTGTEAVIGANFTVFNSKLLCYMDYSEDEPTIGRELYEYNPSTGLFTLIKDIDEDTGDSSISNFTVVNNEVFFEADDALWKTDGTNTGTVAVENASSLSGINNFFAWNNILYFEADNGSSEDQLWAYNPNTDAISNISNITGGTSNDHDPSDYAILGDYLYYAGEVADDTAQYLFRTDGSTSERVDSNIKDIDDLVVLNDKLYFEGDNGTTGNELYSFDPATLSTSSSSFEIISVYPNPATDYIMVPTSLLNKDFSIYSSSGNLIKKGIISSEKINLNLNSGLYLIKIESNNNILTKKVLIK</sequence>
<evidence type="ECO:0000256" key="1">
    <source>
        <dbReference type="ARBA" id="ARBA00022729"/>
    </source>
</evidence>
<dbReference type="SUPFAM" id="SSF69304">
    <property type="entry name" value="Tricorn protease N-terminal domain"/>
    <property type="match status" value="1"/>
</dbReference>
<dbReference type="Proteomes" id="UP000032578">
    <property type="component" value="Unassembled WGS sequence"/>
</dbReference>
<proteinExistence type="predicted"/>
<gene>
    <name evidence="4" type="ORF">PW52_00370</name>
</gene>
<feature type="chain" id="PRO_5002325651" description="Secretion system C-terminal sorting domain-containing protein" evidence="2">
    <location>
        <begin position="20"/>
        <end position="471"/>
    </location>
</feature>
<keyword evidence="1 2" id="KW-0732">Signal</keyword>
<feature type="domain" description="Secretion system C-terminal sorting" evidence="3">
    <location>
        <begin position="404"/>
        <end position="470"/>
    </location>
</feature>
<dbReference type="STRING" id="1435349.PW52_00370"/>
<dbReference type="EMBL" id="JTDW01000001">
    <property type="protein sequence ID" value="KJD36951.1"/>
    <property type="molecule type" value="Genomic_DNA"/>
</dbReference>
<dbReference type="OrthoDB" id="1489153at2"/>
<dbReference type="InterPro" id="IPR026444">
    <property type="entry name" value="Secre_tail"/>
</dbReference>
<comment type="caution">
    <text evidence="4">The sequence shown here is derived from an EMBL/GenBank/DDBJ whole genome shotgun (WGS) entry which is preliminary data.</text>
</comment>
<protein>
    <recommendedName>
        <fullName evidence="3">Secretion system C-terminal sorting domain-containing protein</fullName>
    </recommendedName>
</protein>
<dbReference type="RefSeq" id="WP_044630946.1">
    <property type="nucleotide sequence ID" value="NZ_JTDW01000001.1"/>
</dbReference>
<organism evidence="4 5">
    <name type="scientific">Neotamlana sedimentorum</name>
    <dbReference type="NCBI Taxonomy" id="1435349"/>
    <lineage>
        <taxon>Bacteria</taxon>
        <taxon>Pseudomonadati</taxon>
        <taxon>Bacteroidota</taxon>
        <taxon>Flavobacteriia</taxon>
        <taxon>Flavobacteriales</taxon>
        <taxon>Flavobacteriaceae</taxon>
        <taxon>Neotamlana</taxon>
    </lineage>
</organism>
<dbReference type="Pfam" id="PF18962">
    <property type="entry name" value="Por_Secre_tail"/>
    <property type="match status" value="1"/>
</dbReference>
<dbReference type="AlphaFoldDB" id="A0A0D7WCW2"/>
<reference evidence="4 5" key="1">
    <citation type="submission" date="2014-11" db="EMBL/GenBank/DDBJ databases">
        <title>Tamlana sedimentorum sp. nov., isolated from shallow sand sediments of the Sea of Japan.</title>
        <authorList>
            <person name="Romanenko L.A."/>
        </authorList>
    </citation>
    <scope>NUCLEOTIDE SEQUENCE [LARGE SCALE GENOMIC DNA]</scope>
    <source>
        <strain evidence="4 5">JCM 19808</strain>
    </source>
</reference>
<keyword evidence="5" id="KW-1185">Reference proteome</keyword>
<dbReference type="PATRIC" id="fig|1435349.4.peg.75"/>